<sequence length="474" mass="53888">MCSIIGVVGENVKSDIINMLHTLKHRGPDGCGVYSRGKIYLNNDILDCEDSSFIIAHNLLSIVGCDELQPFMSENLVLVSNAEIYNYKELISKYDFDLSSNSDCEVILKLIEHNYHDNLKEAILKSIDLLDGDYAFCVSDGKDYVVVRDNVGVKPLYYGSNCDKFAFASEQKALQKIGINDIYNLNPRFMIYNGDVIQIRDCYKRCDFYNDYDVAKEKLKNAIVRSVRKRVQDLDEVALLFSGGVDSTLIALILKKLGIKTTLYSVGVETSQDLKYAKKIAHDIDIPLTIQIINQEIIEKSFYPTVNTIEDTNLMKIGVGMTIKLTSHLAHMDNHKVILSGQGADELFAGYNRYKKKYTNHDLLNEELTHDLNNIYDVNLERDDKATMSNSVELRVPFLDKDVIDVASHMPIDYLLDSCDDKIRKHILRDVAYELGLSKEAAYRPKKAAQYGTGIDKIIKKKIIKKQQYNKILQ</sequence>
<dbReference type="SUPFAM" id="SSF52402">
    <property type="entry name" value="Adenine nucleotide alpha hydrolases-like"/>
    <property type="match status" value="1"/>
</dbReference>
<dbReference type="InterPro" id="IPR014729">
    <property type="entry name" value="Rossmann-like_a/b/a_fold"/>
</dbReference>
<dbReference type="InterPro" id="IPR017932">
    <property type="entry name" value="GATase_2_dom"/>
</dbReference>
<comment type="caution">
    <text evidence="12">The sequence shown here is derived from an EMBL/GenBank/DDBJ whole genome shotgun (WGS) entry which is preliminary data.</text>
</comment>
<dbReference type="GeneID" id="3855569"/>
<dbReference type="PROSITE" id="PS51278">
    <property type="entry name" value="GATASE_TYPE_2"/>
    <property type="match status" value="1"/>
</dbReference>
<reference evidence="12 13" key="1">
    <citation type="submission" date="2017-05" db="EMBL/GenBank/DDBJ databases">
        <title>Host range expansion of the Methanosphaera genus to humans and monogastric animals involves recent and extensive reduction in genome content.</title>
        <authorList>
            <person name="Hoedt E.C."/>
            <person name="Volmer J.G."/>
            <person name="Parks D.H."/>
            <person name="Rosewarne C.P."/>
            <person name="Denman S.E."/>
            <person name="Mcsweeney C.S."/>
            <person name="O Cuiv P."/>
            <person name="Hugenholtz P."/>
            <person name="Tyson G.W."/>
            <person name="Morrison M."/>
        </authorList>
    </citation>
    <scope>NUCLEOTIDE SEQUENCE [LARGE SCALE GENOMIC DNA]</scope>
    <source>
        <strain evidence="12 13">PA5</strain>
    </source>
</reference>
<dbReference type="InterPro" id="IPR029055">
    <property type="entry name" value="Ntn_hydrolases_N"/>
</dbReference>
<organism evidence="12 13">
    <name type="scientific">Methanosphaera stadtmanae</name>
    <dbReference type="NCBI Taxonomy" id="2317"/>
    <lineage>
        <taxon>Archaea</taxon>
        <taxon>Methanobacteriati</taxon>
        <taxon>Methanobacteriota</taxon>
        <taxon>Methanomada group</taxon>
        <taxon>Methanobacteria</taxon>
        <taxon>Methanobacteriales</taxon>
        <taxon>Methanobacteriaceae</taxon>
        <taxon>Methanosphaera</taxon>
    </lineage>
</organism>
<dbReference type="GO" id="GO:0006529">
    <property type="term" value="P:asparagine biosynthetic process"/>
    <property type="evidence" value="ECO:0007669"/>
    <property type="project" value="UniProtKB-KW"/>
</dbReference>
<evidence type="ECO:0000256" key="9">
    <source>
        <dbReference type="PIRSR" id="PIRSR001589-1"/>
    </source>
</evidence>
<evidence type="ECO:0000259" key="11">
    <source>
        <dbReference type="PROSITE" id="PS51278"/>
    </source>
</evidence>
<dbReference type="OMA" id="GIVCAFD"/>
<dbReference type="Gene3D" id="3.60.20.10">
    <property type="entry name" value="Glutamine Phosphoribosylpyrophosphate, subunit 1, domain 1"/>
    <property type="match status" value="1"/>
</dbReference>
<accession>A0A328Q2Y2</accession>
<feature type="binding site" evidence="10">
    <location>
        <begin position="340"/>
        <end position="341"/>
    </location>
    <ligand>
        <name>ATP</name>
        <dbReference type="ChEBI" id="CHEBI:30616"/>
    </ligand>
</feature>
<evidence type="ECO:0000256" key="8">
    <source>
        <dbReference type="PIRNR" id="PIRNR001589"/>
    </source>
</evidence>
<keyword evidence="4 8" id="KW-0067">ATP-binding</keyword>
<feature type="domain" description="Glutamine amidotransferase type-2" evidence="11">
    <location>
        <begin position="2"/>
        <end position="196"/>
    </location>
</feature>
<evidence type="ECO:0000313" key="13">
    <source>
        <dbReference type="Proteomes" id="UP000248557"/>
    </source>
</evidence>
<comment type="catalytic activity">
    <reaction evidence="7 8">
        <text>L-aspartate + L-glutamine + ATP + H2O = L-asparagine + L-glutamate + AMP + diphosphate + H(+)</text>
        <dbReference type="Rhea" id="RHEA:12228"/>
        <dbReference type="ChEBI" id="CHEBI:15377"/>
        <dbReference type="ChEBI" id="CHEBI:15378"/>
        <dbReference type="ChEBI" id="CHEBI:29985"/>
        <dbReference type="ChEBI" id="CHEBI:29991"/>
        <dbReference type="ChEBI" id="CHEBI:30616"/>
        <dbReference type="ChEBI" id="CHEBI:33019"/>
        <dbReference type="ChEBI" id="CHEBI:58048"/>
        <dbReference type="ChEBI" id="CHEBI:58359"/>
        <dbReference type="ChEBI" id="CHEBI:456215"/>
        <dbReference type="EC" id="6.3.5.4"/>
    </reaction>
</comment>
<dbReference type="EC" id="6.3.5.4" evidence="8"/>
<evidence type="ECO:0000256" key="4">
    <source>
        <dbReference type="ARBA" id="ARBA00022840"/>
    </source>
</evidence>
<evidence type="ECO:0000256" key="1">
    <source>
        <dbReference type="ARBA" id="ARBA00022598"/>
    </source>
</evidence>
<dbReference type="EMBL" id="NGJK01000025">
    <property type="protein sequence ID" value="RAP03444.1"/>
    <property type="molecule type" value="Genomic_DNA"/>
</dbReference>
<feature type="binding site" evidence="10">
    <location>
        <position position="240"/>
    </location>
    <ligand>
        <name>ATP</name>
        <dbReference type="ChEBI" id="CHEBI:30616"/>
    </ligand>
</feature>
<evidence type="ECO:0000256" key="10">
    <source>
        <dbReference type="PIRSR" id="PIRSR001589-2"/>
    </source>
</evidence>
<dbReference type="GO" id="GO:0005524">
    <property type="term" value="F:ATP binding"/>
    <property type="evidence" value="ECO:0007669"/>
    <property type="project" value="UniProtKB-KW"/>
</dbReference>
<keyword evidence="5 9" id="KW-0061">Asparagine biosynthesis</keyword>
<dbReference type="InterPro" id="IPR001962">
    <property type="entry name" value="Asn_synthase"/>
</dbReference>
<keyword evidence="1" id="KW-0436">Ligase</keyword>
<evidence type="ECO:0000256" key="7">
    <source>
        <dbReference type="ARBA" id="ARBA00048741"/>
    </source>
</evidence>
<feature type="active site" description="For GATase activity" evidence="9">
    <location>
        <position position="2"/>
    </location>
</feature>
<dbReference type="PANTHER" id="PTHR11772">
    <property type="entry name" value="ASPARAGINE SYNTHETASE"/>
    <property type="match status" value="1"/>
</dbReference>
<feature type="binding site" evidence="10">
    <location>
        <position position="103"/>
    </location>
    <ligand>
        <name>L-glutamine</name>
        <dbReference type="ChEBI" id="CHEBI:58359"/>
    </ligand>
</feature>
<dbReference type="InterPro" id="IPR006426">
    <property type="entry name" value="Asn_synth_AEB"/>
</dbReference>
<evidence type="ECO:0000313" key="12">
    <source>
        <dbReference type="EMBL" id="RAP03444.1"/>
    </source>
</evidence>
<protein>
    <recommendedName>
        <fullName evidence="8">Putative asparagine synthetase [glutamine-hydrolyzing]</fullName>
        <ecNumber evidence="8">6.3.5.4</ecNumber>
    </recommendedName>
</protein>
<dbReference type="InterPro" id="IPR050795">
    <property type="entry name" value="Asn_Synthetase"/>
</dbReference>
<dbReference type="Proteomes" id="UP000248557">
    <property type="component" value="Unassembled WGS sequence"/>
</dbReference>
<dbReference type="Pfam" id="PF13537">
    <property type="entry name" value="GATase_7"/>
    <property type="match status" value="1"/>
</dbReference>
<keyword evidence="9" id="KW-0315">Glutamine amidotransferase</keyword>
<proteinExistence type="predicted"/>
<dbReference type="PIRSF" id="PIRSF001589">
    <property type="entry name" value="Asn_synthetase_glu-h"/>
    <property type="match status" value="1"/>
</dbReference>
<dbReference type="PANTHER" id="PTHR11772:SF2">
    <property type="entry name" value="ASPARAGINE SYNTHETASE [GLUTAMINE-HYDROLYZING]"/>
    <property type="match status" value="1"/>
</dbReference>
<dbReference type="SUPFAM" id="SSF56235">
    <property type="entry name" value="N-terminal nucleophile aminohydrolases (Ntn hydrolases)"/>
    <property type="match status" value="1"/>
</dbReference>
<keyword evidence="2 9" id="KW-0028">Amino-acid biosynthesis</keyword>
<dbReference type="GO" id="GO:0004066">
    <property type="term" value="F:asparagine synthase (glutamine-hydrolyzing) activity"/>
    <property type="evidence" value="ECO:0007669"/>
    <property type="project" value="UniProtKB-EC"/>
</dbReference>
<dbReference type="GO" id="GO:0005829">
    <property type="term" value="C:cytosol"/>
    <property type="evidence" value="ECO:0007669"/>
    <property type="project" value="TreeGrafter"/>
</dbReference>
<dbReference type="Gene3D" id="3.40.50.620">
    <property type="entry name" value="HUPs"/>
    <property type="match status" value="1"/>
</dbReference>
<dbReference type="CDD" id="cd01991">
    <property type="entry name" value="Asn_synthase_B_C"/>
    <property type="match status" value="1"/>
</dbReference>
<gene>
    <name evidence="12" type="ORF">CA615_02325</name>
</gene>
<evidence type="ECO:0000256" key="2">
    <source>
        <dbReference type="ARBA" id="ARBA00022605"/>
    </source>
</evidence>
<evidence type="ECO:0000256" key="6">
    <source>
        <dbReference type="ARBA" id="ARBA00029440"/>
    </source>
</evidence>
<dbReference type="RefSeq" id="WP_011406090.1">
    <property type="nucleotide sequence ID" value="NZ_CAUHHK010000001.1"/>
</dbReference>
<comment type="pathway">
    <text evidence="6">Amino-acid biosynthesis.</text>
</comment>
<dbReference type="Pfam" id="PF00733">
    <property type="entry name" value="Asn_synthase"/>
    <property type="match status" value="1"/>
</dbReference>
<name>A0A328Q2Y2_9EURY</name>
<evidence type="ECO:0000256" key="5">
    <source>
        <dbReference type="ARBA" id="ARBA00022888"/>
    </source>
</evidence>
<evidence type="ECO:0000256" key="3">
    <source>
        <dbReference type="ARBA" id="ARBA00022741"/>
    </source>
</evidence>
<keyword evidence="3 8" id="KW-0547">Nucleotide-binding</keyword>
<dbReference type="AlphaFoldDB" id="A0A328Q2Y2"/>
<feature type="binding site" evidence="10">
    <location>
        <position position="266"/>
    </location>
    <ligand>
        <name>ATP</name>
        <dbReference type="ChEBI" id="CHEBI:30616"/>
    </ligand>
</feature>